<gene>
    <name evidence="1" type="ORF">IW261DRAFT_1348568</name>
</gene>
<organism evidence="1 2">
    <name type="scientific">Armillaria novae-zelandiae</name>
    <dbReference type="NCBI Taxonomy" id="153914"/>
    <lineage>
        <taxon>Eukaryota</taxon>
        <taxon>Fungi</taxon>
        <taxon>Dikarya</taxon>
        <taxon>Basidiomycota</taxon>
        <taxon>Agaricomycotina</taxon>
        <taxon>Agaricomycetes</taxon>
        <taxon>Agaricomycetidae</taxon>
        <taxon>Agaricales</taxon>
        <taxon>Marasmiineae</taxon>
        <taxon>Physalacriaceae</taxon>
        <taxon>Armillaria</taxon>
    </lineage>
</organism>
<evidence type="ECO:0000313" key="2">
    <source>
        <dbReference type="Proteomes" id="UP001175227"/>
    </source>
</evidence>
<accession>A0AA39NAM1</accession>
<dbReference type="AlphaFoldDB" id="A0AA39NAM1"/>
<dbReference type="Proteomes" id="UP001175227">
    <property type="component" value="Unassembled WGS sequence"/>
</dbReference>
<proteinExistence type="predicted"/>
<keyword evidence="2" id="KW-1185">Reference proteome</keyword>
<comment type="caution">
    <text evidence="1">The sequence shown here is derived from an EMBL/GenBank/DDBJ whole genome shotgun (WGS) entry which is preliminary data.</text>
</comment>
<name>A0AA39NAM1_9AGAR</name>
<evidence type="ECO:0000313" key="1">
    <source>
        <dbReference type="EMBL" id="KAK0462110.1"/>
    </source>
</evidence>
<reference evidence="1" key="1">
    <citation type="submission" date="2023-06" db="EMBL/GenBank/DDBJ databases">
        <authorList>
            <consortium name="Lawrence Berkeley National Laboratory"/>
            <person name="Ahrendt S."/>
            <person name="Sahu N."/>
            <person name="Indic B."/>
            <person name="Wong-Bajracharya J."/>
            <person name="Merenyi Z."/>
            <person name="Ke H.-M."/>
            <person name="Monk M."/>
            <person name="Kocsube S."/>
            <person name="Drula E."/>
            <person name="Lipzen A."/>
            <person name="Balint B."/>
            <person name="Henrissat B."/>
            <person name="Andreopoulos B."/>
            <person name="Martin F.M."/>
            <person name="Harder C.B."/>
            <person name="Rigling D."/>
            <person name="Ford K.L."/>
            <person name="Foster G.D."/>
            <person name="Pangilinan J."/>
            <person name="Papanicolaou A."/>
            <person name="Barry K."/>
            <person name="LaButti K."/>
            <person name="Viragh M."/>
            <person name="Koriabine M."/>
            <person name="Yan M."/>
            <person name="Riley R."/>
            <person name="Champramary S."/>
            <person name="Plett K.L."/>
            <person name="Tsai I.J."/>
            <person name="Slot J."/>
            <person name="Sipos G."/>
            <person name="Plett J."/>
            <person name="Nagy L.G."/>
            <person name="Grigoriev I.V."/>
        </authorList>
    </citation>
    <scope>NUCLEOTIDE SEQUENCE</scope>
    <source>
        <strain evidence="1">ICMP 16352</strain>
    </source>
</reference>
<dbReference type="EMBL" id="JAUEPR010000136">
    <property type="protein sequence ID" value="KAK0462110.1"/>
    <property type="molecule type" value="Genomic_DNA"/>
</dbReference>
<protein>
    <submittedName>
        <fullName evidence="1">Uncharacterized protein</fullName>
    </submittedName>
</protein>
<feature type="non-terminal residue" evidence="1">
    <location>
        <position position="1"/>
    </location>
</feature>
<sequence length="135" mass="14466">GMPFITGFICPLFPSRQTAACLCVRKEATHFTVGSGICLRRSSLSSLAWLMKSKYPVMSNIRDDVTSPLARAASMSCTKVAAASIVERPASPPNCVGGTRFCVSAQYASLLACIRSRILPMHSSSWMSLHALGIP</sequence>